<dbReference type="GO" id="GO:0005524">
    <property type="term" value="F:ATP binding"/>
    <property type="evidence" value="ECO:0007669"/>
    <property type="project" value="UniProtKB-UniRule"/>
</dbReference>
<evidence type="ECO:0000256" key="12">
    <source>
        <dbReference type="PIRSR" id="PIRSR601805-1"/>
    </source>
</evidence>
<dbReference type="InterPro" id="IPR002173">
    <property type="entry name" value="Carboh/pur_kinase_PfkB_CS"/>
</dbReference>
<dbReference type="FunFam" id="3.40.1190.20:FF:000076">
    <property type="entry name" value="Adenosine kinase"/>
    <property type="match status" value="1"/>
</dbReference>
<accession>A0A7R8X508</accession>
<dbReference type="Gene3D" id="3.30.1110.10">
    <property type="match status" value="1"/>
</dbReference>
<keyword evidence="13" id="KW-0539">Nucleus</keyword>
<dbReference type="InterPro" id="IPR011611">
    <property type="entry name" value="PfkB_dom"/>
</dbReference>
<proteinExistence type="inferred from homology"/>
<evidence type="ECO:0000259" key="14">
    <source>
        <dbReference type="Pfam" id="PF00294"/>
    </source>
</evidence>
<dbReference type="FunFam" id="3.30.1110.10:FF:000001">
    <property type="entry name" value="Adenosine kinase a"/>
    <property type="match status" value="1"/>
</dbReference>
<comment type="pathway">
    <text evidence="1 13">Purine metabolism; AMP biosynthesis via salvage pathway; AMP from adenosine: step 1/1.</text>
</comment>
<sequence length="343" mass="37568">MWEGMLLAFGNPLLDISATCDEDFLQKYNLKANDAILAEESHLPMYPEMKAMPHVEYIAGGSTQNSMRVFQWIIGEKKVASFMGCIGKDQDGDTLKEKSLEAGLNAVFQYSDDKPTGSCAVVVTGGGKQRSLCANLGAASCFTKDHIEVPANWALLESAEYFYISGYFLVASLETALEVAQDACKKGKVFCMNLSAPYISTAFKDRIFALYPYIDIIFGNEEEALAFAESKGLGVTDPKEIALRMAELPKANEKRERTVIITQGSDSVIIVEGKSLVEIPVPQLKPEEIYDTNGAGDAFVGGFMAQYVQGKSVEECVKCGIWAAQQIIQQLGCTFPKDLKYKS</sequence>
<dbReference type="OrthoDB" id="432447at2759"/>
<keyword evidence="4 13" id="KW-0808">Transferase</keyword>
<keyword evidence="9 13" id="KW-0460">Magnesium</keyword>
<keyword evidence="16" id="KW-1185">Reference proteome</keyword>
<dbReference type="EMBL" id="LR900096">
    <property type="protein sequence ID" value="CAD7244179.1"/>
    <property type="molecule type" value="Genomic_DNA"/>
</dbReference>
<dbReference type="Proteomes" id="UP000677054">
    <property type="component" value="Unassembled WGS sequence"/>
</dbReference>
<evidence type="ECO:0000256" key="8">
    <source>
        <dbReference type="ARBA" id="ARBA00022840"/>
    </source>
</evidence>
<dbReference type="GO" id="GO:0005829">
    <property type="term" value="C:cytosol"/>
    <property type="evidence" value="ECO:0007669"/>
    <property type="project" value="TreeGrafter"/>
</dbReference>
<dbReference type="Gene3D" id="3.40.1190.20">
    <property type="match status" value="1"/>
</dbReference>
<dbReference type="EMBL" id="CAJPEV010000579">
    <property type="protein sequence ID" value="CAG0886635.1"/>
    <property type="molecule type" value="Genomic_DNA"/>
</dbReference>
<evidence type="ECO:0000256" key="9">
    <source>
        <dbReference type="ARBA" id="ARBA00022842"/>
    </source>
</evidence>
<comment type="subunit">
    <text evidence="13">Monomer.</text>
</comment>
<dbReference type="GO" id="GO:0006166">
    <property type="term" value="P:purine ribonucleoside salvage"/>
    <property type="evidence" value="ECO:0007669"/>
    <property type="project" value="UniProtKB-KW"/>
</dbReference>
<dbReference type="GO" id="GO:0044209">
    <property type="term" value="P:AMP salvage"/>
    <property type="evidence" value="ECO:0007669"/>
    <property type="project" value="UniProtKB-UniRule"/>
</dbReference>
<evidence type="ECO:0000256" key="5">
    <source>
        <dbReference type="ARBA" id="ARBA00022726"/>
    </source>
</evidence>
<dbReference type="AlphaFoldDB" id="A0A7R8X508"/>
<evidence type="ECO:0000256" key="3">
    <source>
        <dbReference type="ARBA" id="ARBA00012119"/>
    </source>
</evidence>
<gene>
    <name evidence="15" type="ORF">DSTB1V02_LOCUS4081</name>
</gene>
<name>A0A7R8X508_9CRUS</name>
<feature type="domain" description="Carbohydrate kinase PfkB" evidence="14">
    <location>
        <begin position="28"/>
        <end position="336"/>
    </location>
</feature>
<feature type="active site" description="Proton acceptor" evidence="12">
    <location>
        <position position="297"/>
    </location>
</feature>
<comment type="subcellular location">
    <subcellularLocation>
        <location evidence="13">Nucleus</location>
    </subcellularLocation>
</comment>
<evidence type="ECO:0000256" key="1">
    <source>
        <dbReference type="ARBA" id="ARBA00004801"/>
    </source>
</evidence>
<dbReference type="CDD" id="cd01168">
    <property type="entry name" value="adenosine_kinase"/>
    <property type="match status" value="1"/>
</dbReference>
<evidence type="ECO:0000256" key="10">
    <source>
        <dbReference type="ARBA" id="ARBA00051362"/>
    </source>
</evidence>
<evidence type="ECO:0000313" key="15">
    <source>
        <dbReference type="EMBL" id="CAD7244179.1"/>
    </source>
</evidence>
<evidence type="ECO:0000256" key="4">
    <source>
        <dbReference type="ARBA" id="ARBA00022679"/>
    </source>
</evidence>
<evidence type="ECO:0000313" key="16">
    <source>
        <dbReference type="Proteomes" id="UP000677054"/>
    </source>
</evidence>
<evidence type="ECO:0000256" key="6">
    <source>
        <dbReference type="ARBA" id="ARBA00022741"/>
    </source>
</evidence>
<keyword evidence="8 13" id="KW-0067">ATP-binding</keyword>
<keyword evidence="7 13" id="KW-0418">Kinase</keyword>
<dbReference type="InterPro" id="IPR029056">
    <property type="entry name" value="Ribokinase-like"/>
</dbReference>
<dbReference type="InterPro" id="IPR001805">
    <property type="entry name" value="Adenokinase"/>
</dbReference>
<dbReference type="GO" id="GO:0006144">
    <property type="term" value="P:purine nucleobase metabolic process"/>
    <property type="evidence" value="ECO:0007669"/>
    <property type="project" value="TreeGrafter"/>
</dbReference>
<evidence type="ECO:0000256" key="13">
    <source>
        <dbReference type="RuleBase" id="RU368116"/>
    </source>
</evidence>
<comment type="catalytic activity">
    <reaction evidence="10 13">
        <text>adenosine + ATP = AMP + ADP + H(+)</text>
        <dbReference type="Rhea" id="RHEA:20824"/>
        <dbReference type="ChEBI" id="CHEBI:15378"/>
        <dbReference type="ChEBI" id="CHEBI:16335"/>
        <dbReference type="ChEBI" id="CHEBI:30616"/>
        <dbReference type="ChEBI" id="CHEBI:456215"/>
        <dbReference type="ChEBI" id="CHEBI:456216"/>
        <dbReference type="EC" id="2.7.1.20"/>
    </reaction>
</comment>
<comment type="cofactor">
    <cofactor evidence="13">
        <name>Mg(2+)</name>
        <dbReference type="ChEBI" id="CHEBI:18420"/>
    </cofactor>
    <text evidence="13">Binds 3 Mg(2+) ions per subunit.</text>
</comment>
<dbReference type="PANTHER" id="PTHR45769:SF3">
    <property type="entry name" value="ADENOSINE KINASE"/>
    <property type="match status" value="1"/>
</dbReference>
<evidence type="ECO:0000256" key="11">
    <source>
        <dbReference type="ARBA" id="ARBA00068771"/>
    </source>
</evidence>
<dbReference type="Pfam" id="PF00294">
    <property type="entry name" value="PfkB"/>
    <property type="match status" value="1"/>
</dbReference>
<dbReference type="UniPathway" id="UPA00588">
    <property type="reaction ID" value="UER00659"/>
</dbReference>
<keyword evidence="6 13" id="KW-0547">Nucleotide-binding</keyword>
<reference evidence="15" key="1">
    <citation type="submission" date="2020-11" db="EMBL/GenBank/DDBJ databases">
        <authorList>
            <person name="Tran Van P."/>
        </authorList>
    </citation>
    <scope>NUCLEOTIDE SEQUENCE</scope>
</reference>
<dbReference type="EC" id="2.7.1.20" evidence="3 13"/>
<dbReference type="PROSITE" id="PS00584">
    <property type="entry name" value="PFKB_KINASES_2"/>
    <property type="match status" value="1"/>
</dbReference>
<dbReference type="GO" id="GO:0004001">
    <property type="term" value="F:adenosine kinase activity"/>
    <property type="evidence" value="ECO:0007669"/>
    <property type="project" value="UniProtKB-UniRule"/>
</dbReference>
<evidence type="ECO:0000256" key="2">
    <source>
        <dbReference type="ARBA" id="ARBA00010688"/>
    </source>
</evidence>
<comment type="similarity">
    <text evidence="2 13">Belongs to the carbohydrate kinase PfkB family.</text>
</comment>
<protein>
    <recommendedName>
        <fullName evidence="11 13">Adenosine kinase</fullName>
        <shortName evidence="13">AK</shortName>
        <ecNumber evidence="3 13">2.7.1.20</ecNumber>
    </recommendedName>
    <alternativeName>
        <fullName evidence="13">Adenosine 5'-phosphotransferase</fullName>
    </alternativeName>
</protein>
<dbReference type="GO" id="GO:0005634">
    <property type="term" value="C:nucleus"/>
    <property type="evidence" value="ECO:0007669"/>
    <property type="project" value="UniProtKB-SubCell"/>
</dbReference>
<evidence type="ECO:0000256" key="7">
    <source>
        <dbReference type="ARBA" id="ARBA00022777"/>
    </source>
</evidence>
<organism evidence="15">
    <name type="scientific">Darwinula stevensoni</name>
    <dbReference type="NCBI Taxonomy" id="69355"/>
    <lineage>
        <taxon>Eukaryota</taxon>
        <taxon>Metazoa</taxon>
        <taxon>Ecdysozoa</taxon>
        <taxon>Arthropoda</taxon>
        <taxon>Crustacea</taxon>
        <taxon>Oligostraca</taxon>
        <taxon>Ostracoda</taxon>
        <taxon>Podocopa</taxon>
        <taxon>Podocopida</taxon>
        <taxon>Darwinulocopina</taxon>
        <taxon>Darwinuloidea</taxon>
        <taxon>Darwinulidae</taxon>
        <taxon>Darwinula</taxon>
    </lineage>
</organism>
<dbReference type="PRINTS" id="PR00989">
    <property type="entry name" value="ADENOKINASE"/>
</dbReference>
<dbReference type="SUPFAM" id="SSF53613">
    <property type="entry name" value="Ribokinase-like"/>
    <property type="match status" value="1"/>
</dbReference>
<comment type="function">
    <text evidence="13">ATP dependent phosphorylation of adenosine and other related nucleoside analogs to monophosphate derivatives.</text>
</comment>
<dbReference type="PANTHER" id="PTHR45769">
    <property type="entry name" value="ADENOSINE KINASE"/>
    <property type="match status" value="1"/>
</dbReference>
<keyword evidence="5 13" id="KW-0660">Purine salvage</keyword>